<feature type="transmembrane region" description="Helical" evidence="9">
    <location>
        <begin position="423"/>
        <end position="444"/>
    </location>
</feature>
<keyword evidence="9" id="KW-0812">Transmembrane</keyword>
<evidence type="ECO:0000259" key="11">
    <source>
        <dbReference type="Pfam" id="PF16320"/>
    </source>
</evidence>
<dbReference type="InterPro" id="IPR011990">
    <property type="entry name" value="TPR-like_helical_dom_sf"/>
</dbReference>
<dbReference type="SMART" id="SM00028">
    <property type="entry name" value="TPR"/>
    <property type="match status" value="3"/>
</dbReference>
<evidence type="ECO:0000256" key="8">
    <source>
        <dbReference type="SAM" id="Coils"/>
    </source>
</evidence>
<comment type="similarity">
    <text evidence="1">Belongs to the bacterial ribosomal protein bL12 family.</text>
</comment>
<dbReference type="GO" id="GO:0005840">
    <property type="term" value="C:ribosome"/>
    <property type="evidence" value="ECO:0007669"/>
    <property type="project" value="UniProtKB-KW"/>
</dbReference>
<feature type="transmembrane region" description="Helical" evidence="9">
    <location>
        <begin position="382"/>
        <end position="403"/>
    </location>
</feature>
<evidence type="ECO:0000313" key="14">
    <source>
        <dbReference type="Proteomes" id="UP000217199"/>
    </source>
</evidence>
<dbReference type="Pfam" id="PF00515">
    <property type="entry name" value="TPR_1"/>
    <property type="match status" value="1"/>
</dbReference>
<dbReference type="InterPro" id="IPR008932">
    <property type="entry name" value="Ribosomal_bL12_oligo"/>
</dbReference>
<dbReference type="Gene3D" id="1.25.40.10">
    <property type="entry name" value="Tetratricopeptide repeat domain"/>
    <property type="match status" value="1"/>
</dbReference>
<dbReference type="InterPro" id="IPR014719">
    <property type="entry name" value="Ribosomal_bL12_C/ClpS-like"/>
</dbReference>
<evidence type="ECO:0000256" key="5">
    <source>
        <dbReference type="ARBA" id="ARBA00023274"/>
    </source>
</evidence>
<evidence type="ECO:0000256" key="1">
    <source>
        <dbReference type="ARBA" id="ARBA00007197"/>
    </source>
</evidence>
<dbReference type="GO" id="GO:0051879">
    <property type="term" value="F:Hsp90 protein binding"/>
    <property type="evidence" value="ECO:0007669"/>
    <property type="project" value="InterPro"/>
</dbReference>
<dbReference type="InterPro" id="IPR036235">
    <property type="entry name" value="Ribosomal_bL12_oligo_N_sf"/>
</dbReference>
<dbReference type="Gene3D" id="1.20.5.710">
    <property type="entry name" value="Single helix bin"/>
    <property type="match status" value="1"/>
</dbReference>
<keyword evidence="3 7" id="KW-0802">TPR repeat</keyword>
<proteinExistence type="inferred from homology"/>
<keyword evidence="4" id="KW-0689">Ribosomal protein</keyword>
<keyword evidence="8" id="KW-0175">Coiled coil</keyword>
<feature type="domain" description="Large ribosomal subunit protein bL12 C-terminal" evidence="10">
    <location>
        <begin position="790"/>
        <end position="857"/>
    </location>
</feature>
<feature type="coiled-coil region" evidence="8">
    <location>
        <begin position="162"/>
        <end position="195"/>
    </location>
</feature>
<evidence type="ECO:0000259" key="10">
    <source>
        <dbReference type="Pfam" id="PF00542"/>
    </source>
</evidence>
<evidence type="ECO:0000256" key="9">
    <source>
        <dbReference type="SAM" id="Phobius"/>
    </source>
</evidence>
<feature type="transmembrane region" description="Helical" evidence="9">
    <location>
        <begin position="350"/>
        <end position="375"/>
    </location>
</feature>
<feature type="domain" description="Cns1/TTC4 wheel" evidence="12">
    <location>
        <begin position="222"/>
        <end position="304"/>
    </location>
</feature>
<keyword evidence="2" id="KW-0677">Repeat</keyword>
<dbReference type="SUPFAM" id="SSF48300">
    <property type="entry name" value="Ribosomal protein L7/12, oligomerisation (N-terminal) domain"/>
    <property type="match status" value="1"/>
</dbReference>
<dbReference type="AlphaFoldDB" id="A0A286UNQ9"/>
<dbReference type="OrthoDB" id="1724687at2759"/>
<keyword evidence="5" id="KW-0687">Ribonucleoprotein</keyword>
<keyword evidence="9" id="KW-0472">Membrane</keyword>
<evidence type="ECO:0000256" key="4">
    <source>
        <dbReference type="ARBA" id="ARBA00022980"/>
    </source>
</evidence>
<dbReference type="GO" id="GO:0006457">
    <property type="term" value="P:protein folding"/>
    <property type="evidence" value="ECO:0007669"/>
    <property type="project" value="TreeGrafter"/>
</dbReference>
<dbReference type="PANTHER" id="PTHR46035:SF1">
    <property type="entry name" value="TETRATRICOPEPTIDE REPEAT PROTEIN 4"/>
    <property type="match status" value="1"/>
</dbReference>
<name>A0A286UNQ9_9AGAM</name>
<dbReference type="SUPFAM" id="SSF54736">
    <property type="entry name" value="ClpS-like"/>
    <property type="match status" value="1"/>
</dbReference>
<dbReference type="GO" id="GO:0006412">
    <property type="term" value="P:translation"/>
    <property type="evidence" value="ECO:0007669"/>
    <property type="project" value="InterPro"/>
</dbReference>
<dbReference type="GO" id="GO:0005829">
    <property type="term" value="C:cytosol"/>
    <property type="evidence" value="ECO:0007669"/>
    <property type="project" value="TreeGrafter"/>
</dbReference>
<dbReference type="GO" id="GO:0030544">
    <property type="term" value="F:Hsp70 protein binding"/>
    <property type="evidence" value="ECO:0007669"/>
    <property type="project" value="TreeGrafter"/>
</dbReference>
<dbReference type="Pfam" id="PF18972">
    <property type="entry name" value="Wheel"/>
    <property type="match status" value="1"/>
</dbReference>
<dbReference type="PROSITE" id="PS50005">
    <property type="entry name" value="TPR"/>
    <property type="match status" value="2"/>
</dbReference>
<keyword evidence="14" id="KW-1185">Reference proteome</keyword>
<protein>
    <submittedName>
        <fullName evidence="13">40S ribosomal S7</fullName>
    </submittedName>
</protein>
<sequence>MAFPQPVSNDDKLKAFDSVPLFMRSLPGPEECETNEALSALQSLAYDGTPDEIAENFKEQGNDYYKGKRYREALGFYTQGIDAKPENSKLIEALLCNMAACNLELQNFRSVLRDCSAAITLNSRQSKAYYRSAQALMALGRPDEALDACQRCLEFDPDNLGVKALGERARKLQEAKEKKERERKERLEREEQERRLFQYAFKERGLRPISQQSDSDGIHKPHFEENSLIMPAFFLYPQYAQSDVVPSFHEDTRFGDLLDTMFPPNAPPPDWDSKHEYVIGRLTVYAITHLKRLLKVGMKMTLRNYEMGISALSCSPLFFSLSKLFSSTIAVNETSIDTADRAVIANNKLLTAWLVLNVWPSHLGLPLLIGTILLAKNIRRHATFINLCITWMIIGFSSSILLYSSHQTGPEPPRYICLVQASLLYGQPGMTSMSAFTLVFQLFYVIRAAFREKDPETNETVRKWILLLSPYVAFIVFVVWTAIVGYQNPKLVSRERRFFYCSVKNLPLTNTMTVFSFCVLLITTCLEVWIIYTTYKHWRVLRANDSSERGGTDLNLIIRTAAFGFWVFIGMILSLLSLKAPQSPIPDMVLATMGSAVVLIFGTQRDVLRAWMFCRRKPREIRNATSSEHLVALEPKTSSLSIANEKSSQEPMYSDRQIERKIVPPIHRSLSSRLSAFMASRSATALRALSRRRAPASFTYAVARRSLATAAPSAETPAPPAAGPSDPKISRIVDDISGLTLLQAADLISLLKTRLNIQEIAMPAASAAPVAAAPVEEAPAEEKPKEKTIFSVKLESFEATAKPKIIREVKAMNPTLTLVAAKNFVESLPKVLKENLPKEEAEKMKKAFEALGGVISLERQLKSGFKFGCEYVLI</sequence>
<feature type="transmembrane region" description="Helical" evidence="9">
    <location>
        <begin position="514"/>
        <end position="535"/>
    </location>
</feature>
<dbReference type="STRING" id="2282107.A0A286UNQ9"/>
<dbReference type="CDD" id="cd21377">
    <property type="entry name" value="CTWD_Cns1-like"/>
    <property type="match status" value="1"/>
</dbReference>
<feature type="repeat" description="TPR" evidence="7">
    <location>
        <begin position="126"/>
        <end position="159"/>
    </location>
</feature>
<dbReference type="Pfam" id="PF16320">
    <property type="entry name" value="Ribosomal_L12_N"/>
    <property type="match status" value="1"/>
</dbReference>
<evidence type="ECO:0000256" key="7">
    <source>
        <dbReference type="PROSITE-ProRule" id="PRU00339"/>
    </source>
</evidence>
<evidence type="ECO:0000256" key="6">
    <source>
        <dbReference type="ARBA" id="ARBA00023602"/>
    </source>
</evidence>
<accession>A0A286UNQ9</accession>
<reference evidence="13 14" key="1">
    <citation type="journal article" date="2017" name="Mol. Ecol.">
        <title>Comparative and population genomic landscape of Phellinus noxius: A hypervariable fungus causing root rot in trees.</title>
        <authorList>
            <person name="Chung C.L."/>
            <person name="Lee T.J."/>
            <person name="Akiba M."/>
            <person name="Lee H.H."/>
            <person name="Kuo T.H."/>
            <person name="Liu D."/>
            <person name="Ke H.M."/>
            <person name="Yokoi T."/>
            <person name="Roa M.B."/>
            <person name="Lu M.J."/>
            <person name="Chang Y.Y."/>
            <person name="Ann P.J."/>
            <person name="Tsai J.N."/>
            <person name="Chen C.Y."/>
            <person name="Tzean S.S."/>
            <person name="Ota Y."/>
            <person name="Hattori T."/>
            <person name="Sahashi N."/>
            <person name="Liou R.F."/>
            <person name="Kikuchi T."/>
            <person name="Tsai I.J."/>
        </authorList>
    </citation>
    <scope>NUCLEOTIDE SEQUENCE [LARGE SCALE GENOMIC DNA]</scope>
    <source>
        <strain evidence="13 14">FFPRI411160</strain>
    </source>
</reference>
<feature type="transmembrane region" description="Helical" evidence="9">
    <location>
        <begin position="464"/>
        <end position="486"/>
    </location>
</feature>
<organism evidence="13 14">
    <name type="scientific">Pyrrhoderma noxium</name>
    <dbReference type="NCBI Taxonomy" id="2282107"/>
    <lineage>
        <taxon>Eukaryota</taxon>
        <taxon>Fungi</taxon>
        <taxon>Dikarya</taxon>
        <taxon>Basidiomycota</taxon>
        <taxon>Agaricomycotina</taxon>
        <taxon>Agaricomycetes</taxon>
        <taxon>Hymenochaetales</taxon>
        <taxon>Hymenochaetaceae</taxon>
        <taxon>Pyrrhoderma</taxon>
    </lineage>
</organism>
<feature type="domain" description="Large ribosomal subunit protein bL12 oligomerization" evidence="11">
    <location>
        <begin position="728"/>
        <end position="773"/>
    </location>
</feature>
<feature type="transmembrane region" description="Helical" evidence="9">
    <location>
        <begin position="556"/>
        <end position="576"/>
    </location>
</feature>
<dbReference type="SUPFAM" id="SSF48452">
    <property type="entry name" value="TPR-like"/>
    <property type="match status" value="1"/>
</dbReference>
<evidence type="ECO:0000313" key="13">
    <source>
        <dbReference type="EMBL" id="PAV21144.1"/>
    </source>
</evidence>
<dbReference type="PANTHER" id="PTHR46035">
    <property type="entry name" value="TETRATRICOPEPTIDE REPEAT PROTEIN 4"/>
    <property type="match status" value="1"/>
</dbReference>
<comment type="similarity">
    <text evidence="6">Belongs to the TTC4 family.</text>
</comment>
<evidence type="ECO:0000256" key="3">
    <source>
        <dbReference type="ARBA" id="ARBA00022803"/>
    </source>
</evidence>
<evidence type="ECO:0000259" key="12">
    <source>
        <dbReference type="Pfam" id="PF18972"/>
    </source>
</evidence>
<dbReference type="Gene3D" id="3.30.1390.10">
    <property type="match status" value="1"/>
</dbReference>
<feature type="repeat" description="TPR" evidence="7">
    <location>
        <begin position="54"/>
        <end position="87"/>
    </location>
</feature>
<dbReference type="EMBL" id="NBII01000003">
    <property type="protein sequence ID" value="PAV21144.1"/>
    <property type="molecule type" value="Genomic_DNA"/>
</dbReference>
<dbReference type="GO" id="GO:0003735">
    <property type="term" value="F:structural constituent of ribosome"/>
    <property type="evidence" value="ECO:0007669"/>
    <property type="project" value="InterPro"/>
</dbReference>
<comment type="caution">
    <text evidence="13">The sequence shown here is derived from an EMBL/GenBank/DDBJ whole genome shotgun (WGS) entry which is preliminary data.</text>
</comment>
<evidence type="ECO:0000256" key="2">
    <source>
        <dbReference type="ARBA" id="ARBA00022737"/>
    </source>
</evidence>
<dbReference type="InParanoid" id="A0A286UNQ9"/>
<dbReference type="InterPro" id="IPR013823">
    <property type="entry name" value="Ribosomal_bL12_C"/>
</dbReference>
<dbReference type="InterPro" id="IPR019734">
    <property type="entry name" value="TPR_rpt"/>
</dbReference>
<keyword evidence="9" id="KW-1133">Transmembrane helix</keyword>
<gene>
    <name evidence="13" type="ORF">PNOK_0377100</name>
</gene>
<dbReference type="InterPro" id="IPR044059">
    <property type="entry name" value="Csn1/TTC4_wheel"/>
</dbReference>
<dbReference type="GO" id="GO:0005634">
    <property type="term" value="C:nucleus"/>
    <property type="evidence" value="ECO:0007669"/>
    <property type="project" value="TreeGrafter"/>
</dbReference>
<dbReference type="Pfam" id="PF00542">
    <property type="entry name" value="Ribosomal_L12"/>
    <property type="match status" value="1"/>
</dbReference>
<dbReference type="Proteomes" id="UP000217199">
    <property type="component" value="Unassembled WGS sequence"/>
</dbReference>
<dbReference type="GO" id="GO:1990904">
    <property type="term" value="C:ribonucleoprotein complex"/>
    <property type="evidence" value="ECO:0007669"/>
    <property type="project" value="UniProtKB-KW"/>
</dbReference>